<sequence length="373" mass="41814">MPSTAASCLRRVAIGAFCVAGFSMVVFIVTARPRHRSENPHYGRRKELAHKGYPATESNDLSARSDGDQYEEQRMLHYRQELCSTLPSPEVLDFLLGCVRAAVDSGPHYLKWFVLPSTFPLEPSRVHEVTDSFPRLDSKSTISDIIGTGNLQSERYLLLKWLAATFRHRILPANSDLQVPEVPSITQFIQLSSEPLHQEDFLTWIATRCPEGGRAGFHGTPAINLLSILYGGLKAKGKGVFFASDPEVSMQRIYYGGICYDQNSIGIMKGWKNSAFKDVAVLLGVEVARKEAEWAPFDSYHSGKCRADEIAVRHVFVMPRDALLQGVKRYRGGSEGVSIYGGPRARATMEEVYRRIYRGDFDKPTLRDAYDLE</sequence>
<evidence type="ECO:0000313" key="1">
    <source>
        <dbReference type="EMBL" id="KAJ8124781.1"/>
    </source>
</evidence>
<proteinExistence type="predicted"/>
<accession>A0ACC2JBE5</accession>
<evidence type="ECO:0000313" key="2">
    <source>
        <dbReference type="Proteomes" id="UP001153332"/>
    </source>
</evidence>
<reference evidence="1" key="1">
    <citation type="submission" date="2022-12" db="EMBL/GenBank/DDBJ databases">
        <title>Genome Sequence of Lasiodiplodia mahajangana.</title>
        <authorList>
            <person name="Buettner E."/>
        </authorList>
    </citation>
    <scope>NUCLEOTIDE SEQUENCE</scope>
    <source>
        <strain evidence="1">VT137</strain>
    </source>
</reference>
<gene>
    <name evidence="1" type="ORF">O1611_g8860</name>
</gene>
<protein>
    <submittedName>
        <fullName evidence="1">Uncharacterized protein</fullName>
    </submittedName>
</protein>
<keyword evidence="2" id="KW-1185">Reference proteome</keyword>
<comment type="caution">
    <text evidence="1">The sequence shown here is derived from an EMBL/GenBank/DDBJ whole genome shotgun (WGS) entry which is preliminary data.</text>
</comment>
<dbReference type="Proteomes" id="UP001153332">
    <property type="component" value="Unassembled WGS sequence"/>
</dbReference>
<dbReference type="EMBL" id="JAPUUL010002774">
    <property type="protein sequence ID" value="KAJ8124781.1"/>
    <property type="molecule type" value="Genomic_DNA"/>
</dbReference>
<organism evidence="1 2">
    <name type="scientific">Lasiodiplodia mahajangana</name>
    <dbReference type="NCBI Taxonomy" id="1108764"/>
    <lineage>
        <taxon>Eukaryota</taxon>
        <taxon>Fungi</taxon>
        <taxon>Dikarya</taxon>
        <taxon>Ascomycota</taxon>
        <taxon>Pezizomycotina</taxon>
        <taxon>Dothideomycetes</taxon>
        <taxon>Dothideomycetes incertae sedis</taxon>
        <taxon>Botryosphaeriales</taxon>
        <taxon>Botryosphaeriaceae</taxon>
        <taxon>Lasiodiplodia</taxon>
    </lineage>
</organism>
<name>A0ACC2JBE5_9PEZI</name>